<feature type="transmembrane region" description="Helical" evidence="7">
    <location>
        <begin position="209"/>
        <end position="230"/>
    </location>
</feature>
<feature type="transmembrane region" description="Helical" evidence="7">
    <location>
        <begin position="299"/>
        <end position="320"/>
    </location>
</feature>
<evidence type="ECO:0000256" key="7">
    <source>
        <dbReference type="SAM" id="Phobius"/>
    </source>
</evidence>
<proteinExistence type="inferred from homology"/>
<feature type="transmembrane region" description="Helical" evidence="7">
    <location>
        <begin position="327"/>
        <end position="357"/>
    </location>
</feature>
<dbReference type="GO" id="GO:0005886">
    <property type="term" value="C:plasma membrane"/>
    <property type="evidence" value="ECO:0007669"/>
    <property type="project" value="TreeGrafter"/>
</dbReference>
<organism evidence="8 9">
    <name type="scientific">Thamnidium elegans</name>
    <dbReference type="NCBI Taxonomy" id="101142"/>
    <lineage>
        <taxon>Eukaryota</taxon>
        <taxon>Fungi</taxon>
        <taxon>Fungi incertae sedis</taxon>
        <taxon>Mucoromycota</taxon>
        <taxon>Mucoromycotina</taxon>
        <taxon>Mucoromycetes</taxon>
        <taxon>Mucorales</taxon>
        <taxon>Mucorineae</taxon>
        <taxon>Mucoraceae</taxon>
        <taxon>Thamnidium</taxon>
    </lineage>
</organism>
<feature type="transmembrane region" description="Helical" evidence="7">
    <location>
        <begin position="478"/>
        <end position="498"/>
    </location>
</feature>
<dbReference type="PANTHER" id="PTHR42810:SF2">
    <property type="entry name" value="PURINE PERMEASE C1399.01C-RELATED"/>
    <property type="match status" value="1"/>
</dbReference>
<feature type="transmembrane region" description="Helical" evidence="7">
    <location>
        <begin position="549"/>
        <end position="569"/>
    </location>
</feature>
<evidence type="ECO:0000256" key="5">
    <source>
        <dbReference type="ARBA" id="ARBA00022989"/>
    </source>
</evidence>
<comment type="caution">
    <text evidence="8">The sequence shown here is derived from an EMBL/GenBank/DDBJ whole genome shotgun (WGS) entry which is preliminary data.</text>
</comment>
<evidence type="ECO:0008006" key="10">
    <source>
        <dbReference type="Google" id="ProtNLM"/>
    </source>
</evidence>
<comment type="subcellular location">
    <subcellularLocation>
        <location evidence="1">Membrane</location>
        <topology evidence="1">Multi-pass membrane protein</topology>
    </subcellularLocation>
</comment>
<evidence type="ECO:0000313" key="8">
    <source>
        <dbReference type="EMBL" id="KAG2233397.1"/>
    </source>
</evidence>
<evidence type="ECO:0000256" key="6">
    <source>
        <dbReference type="ARBA" id="ARBA00023136"/>
    </source>
</evidence>
<dbReference type="GO" id="GO:0000324">
    <property type="term" value="C:fungal-type vacuole"/>
    <property type="evidence" value="ECO:0007669"/>
    <property type="project" value="TreeGrafter"/>
</dbReference>
<keyword evidence="3" id="KW-0813">Transport</keyword>
<feature type="transmembrane region" description="Helical" evidence="7">
    <location>
        <begin position="158"/>
        <end position="178"/>
    </location>
</feature>
<evidence type="ECO:0000256" key="2">
    <source>
        <dbReference type="ARBA" id="ARBA00008821"/>
    </source>
</evidence>
<dbReference type="GO" id="GO:0042907">
    <property type="term" value="F:xanthine transmembrane transporter activity"/>
    <property type="evidence" value="ECO:0007669"/>
    <property type="project" value="TreeGrafter"/>
</dbReference>
<dbReference type="InterPro" id="IPR006042">
    <property type="entry name" value="Xan_ur_permease"/>
</dbReference>
<keyword evidence="5 7" id="KW-1133">Transmembrane helix</keyword>
<keyword evidence="9" id="KW-1185">Reference proteome</keyword>
<feature type="transmembrane region" description="Helical" evidence="7">
    <location>
        <begin position="131"/>
        <end position="151"/>
    </location>
</feature>
<keyword evidence="4 7" id="KW-0812">Transmembrane</keyword>
<comment type="similarity">
    <text evidence="2">Belongs to the nucleobase:cation symporter-2 (NCS2) (TC 2.A.40) family.</text>
</comment>
<dbReference type="Proteomes" id="UP000613177">
    <property type="component" value="Unassembled WGS sequence"/>
</dbReference>
<evidence type="ECO:0000256" key="1">
    <source>
        <dbReference type="ARBA" id="ARBA00004141"/>
    </source>
</evidence>
<feature type="transmembrane region" description="Helical" evidence="7">
    <location>
        <begin position="450"/>
        <end position="472"/>
    </location>
</feature>
<name>A0A8H7SSA2_9FUNG</name>
<reference evidence="8" key="1">
    <citation type="submission" date="2021-01" db="EMBL/GenBank/DDBJ databases">
        <title>Metabolic potential, ecology and presence of endohyphal bacteria is reflected in genomic diversity of Mucoromycotina.</title>
        <authorList>
            <person name="Muszewska A."/>
            <person name="Okrasinska A."/>
            <person name="Steczkiewicz K."/>
            <person name="Drgas O."/>
            <person name="Orlowska M."/>
            <person name="Perlinska-Lenart U."/>
            <person name="Aleksandrzak-Piekarczyk T."/>
            <person name="Szatraj K."/>
            <person name="Zielenkiewicz U."/>
            <person name="Pilsyk S."/>
            <person name="Malc E."/>
            <person name="Mieczkowski P."/>
            <person name="Kruszewska J.S."/>
            <person name="Biernat P."/>
            <person name="Pawlowska J."/>
        </authorList>
    </citation>
    <scope>NUCLEOTIDE SEQUENCE</scope>
    <source>
        <strain evidence="8">WA0000018081</strain>
    </source>
</reference>
<dbReference type="OrthoDB" id="1641903at2759"/>
<keyword evidence="6 7" id="KW-0472">Membrane</keyword>
<dbReference type="Pfam" id="PF00860">
    <property type="entry name" value="Xan_ur_permease"/>
    <property type="match status" value="1"/>
</dbReference>
<dbReference type="EMBL" id="JAEPRE010000080">
    <property type="protein sequence ID" value="KAG2233397.1"/>
    <property type="molecule type" value="Genomic_DNA"/>
</dbReference>
<evidence type="ECO:0000256" key="4">
    <source>
        <dbReference type="ARBA" id="ARBA00022692"/>
    </source>
</evidence>
<evidence type="ECO:0000313" key="9">
    <source>
        <dbReference type="Proteomes" id="UP000613177"/>
    </source>
</evidence>
<feature type="transmembrane region" description="Helical" evidence="7">
    <location>
        <begin position="100"/>
        <end position="119"/>
    </location>
</feature>
<dbReference type="PROSITE" id="PS01116">
    <property type="entry name" value="XANTH_URACIL_PERMASE"/>
    <property type="match status" value="1"/>
</dbReference>
<protein>
    <recommendedName>
        <fullName evidence="10">Purine permease</fullName>
    </recommendedName>
</protein>
<dbReference type="InterPro" id="IPR006043">
    <property type="entry name" value="NCS2"/>
</dbReference>
<dbReference type="PANTHER" id="PTHR42810">
    <property type="entry name" value="PURINE PERMEASE C1399.01C-RELATED"/>
    <property type="match status" value="1"/>
</dbReference>
<dbReference type="AlphaFoldDB" id="A0A8H7SSA2"/>
<gene>
    <name evidence="8" type="ORF">INT48_007427</name>
</gene>
<sequence>MAQEITTVKTPSSDIEIENGDAFFYSKEESMSTELPRLPLRKRLQHTFMTRDGWFGNYDYVALCMPRIPFYKKKVGNPIFYGPFDDIPVLVALLMGAQHFLAVIGGIITPTIILSGAGPNNLNLDEATRQYMVSASLIVSGISSIFQIVRFKIPKTNYYFGIGLLQIAGVAFANMPAAQAVVGNMYKNGHCPTELLPDGTTSYLPCPDAYGAILGTQMVCALLNIAISFLPHRVLRKLFPKIVTGTVLVVIGASLISNAMKNWAGGSGSCMDRPTVGDFVLCPDIHAPNPHAWGSPMNFGIGAAVFGSIILIEILGSVFLKNISVIIGLVVGVIITVSLGMFDSSGIATAPAITFIWVKTFKYSIYPPAILPFLFTCLDMMIECLGDLTAASDVSGLPVEGKTFEERSQGGLLCDGVSIIFAGLCSTMGVITYSNNNGVIAVTRCASRTAGLICAGLLILCGIFSKISAAFLAIPNPVIGGMTLFIFASVGTSGIRILGYLDWDRRDRVIVASALAVGLGVSLVPDWFSHVLPVTTNEATQGFYDSINTIVETGYIMAGLFAIILNWILPTNLPENILGDSGSISGHSRLYSDQADKKSVICQIEDASEPKQV</sequence>
<evidence type="ECO:0000256" key="3">
    <source>
        <dbReference type="ARBA" id="ARBA00022448"/>
    </source>
</evidence>
<feature type="transmembrane region" description="Helical" evidence="7">
    <location>
        <begin position="510"/>
        <end position="529"/>
    </location>
</feature>
<accession>A0A8H7SSA2</accession>
<feature type="transmembrane region" description="Helical" evidence="7">
    <location>
        <begin position="242"/>
        <end position="260"/>
    </location>
</feature>
<dbReference type="NCBIfam" id="TIGR00801">
    <property type="entry name" value="ncs2"/>
    <property type="match status" value="1"/>
</dbReference>